<protein>
    <submittedName>
        <fullName evidence="1">Hypp368 protein</fullName>
    </submittedName>
</protein>
<accession>A0A8J9VA99</accession>
<dbReference type="AlphaFoldDB" id="A0A8J9VA99"/>
<evidence type="ECO:0000313" key="1">
    <source>
        <dbReference type="EMBL" id="CAH1231190.1"/>
    </source>
</evidence>
<dbReference type="Proteomes" id="UP000838412">
    <property type="component" value="Chromosome 1"/>
</dbReference>
<proteinExistence type="predicted"/>
<reference evidence="1" key="1">
    <citation type="submission" date="2022-01" db="EMBL/GenBank/DDBJ databases">
        <authorList>
            <person name="Braso-Vives M."/>
        </authorList>
    </citation>
    <scope>NUCLEOTIDE SEQUENCE</scope>
</reference>
<dbReference type="OrthoDB" id="10599447at2759"/>
<dbReference type="EMBL" id="OV696686">
    <property type="protein sequence ID" value="CAH1231190.1"/>
    <property type="molecule type" value="Genomic_DNA"/>
</dbReference>
<gene>
    <name evidence="1" type="primary">Hypp368</name>
    <name evidence="1" type="ORF">BLAG_LOCUS1222</name>
</gene>
<organism evidence="1 2">
    <name type="scientific">Branchiostoma lanceolatum</name>
    <name type="common">Common lancelet</name>
    <name type="synonym">Amphioxus lanceolatum</name>
    <dbReference type="NCBI Taxonomy" id="7740"/>
    <lineage>
        <taxon>Eukaryota</taxon>
        <taxon>Metazoa</taxon>
        <taxon>Chordata</taxon>
        <taxon>Cephalochordata</taxon>
        <taxon>Leptocardii</taxon>
        <taxon>Amphioxiformes</taxon>
        <taxon>Branchiostomatidae</taxon>
        <taxon>Branchiostoma</taxon>
    </lineage>
</organism>
<keyword evidence="2" id="KW-1185">Reference proteome</keyword>
<evidence type="ECO:0000313" key="2">
    <source>
        <dbReference type="Proteomes" id="UP000838412"/>
    </source>
</evidence>
<sequence length="68" mass="7437">MPKMCQSGERERRTSTVLTAPGGLYGGMFPQHARKHQGQWPGPSRALAAGPEVLTPRSRLVFLPTTYA</sequence>
<name>A0A8J9VA99_BRALA</name>